<dbReference type="Proteomes" id="UP000324222">
    <property type="component" value="Unassembled WGS sequence"/>
</dbReference>
<sequence length="66" mass="7136">MFVFPPPLKKKKKKEKEKQSVITISNTSSLPLLPRPLITTSVPPACNIHAAAALNSSVATQRASPR</sequence>
<keyword evidence="3" id="KW-1185">Reference proteome</keyword>
<name>A0A5B7IHH8_PORTR</name>
<evidence type="ECO:0000313" key="3">
    <source>
        <dbReference type="Proteomes" id="UP000324222"/>
    </source>
</evidence>
<dbReference type="EMBL" id="VSRR010053721">
    <property type="protein sequence ID" value="MPC80328.1"/>
    <property type="molecule type" value="Genomic_DNA"/>
</dbReference>
<reference evidence="2 3" key="1">
    <citation type="submission" date="2019-05" db="EMBL/GenBank/DDBJ databases">
        <title>Another draft genome of Portunus trituberculatus and its Hox gene families provides insights of decapod evolution.</title>
        <authorList>
            <person name="Jeong J.-H."/>
            <person name="Song I."/>
            <person name="Kim S."/>
            <person name="Choi T."/>
            <person name="Kim D."/>
            <person name="Ryu S."/>
            <person name="Kim W."/>
        </authorList>
    </citation>
    <scope>NUCLEOTIDE SEQUENCE [LARGE SCALE GENOMIC DNA]</scope>
    <source>
        <tissue evidence="2">Muscle</tissue>
    </source>
</reference>
<dbReference type="AlphaFoldDB" id="A0A5B7IHH8"/>
<protein>
    <submittedName>
        <fullName evidence="2">Uncharacterized protein</fullName>
    </submittedName>
</protein>
<evidence type="ECO:0000256" key="1">
    <source>
        <dbReference type="SAM" id="MobiDB-lite"/>
    </source>
</evidence>
<accession>A0A5B7IHH8</accession>
<proteinExistence type="predicted"/>
<evidence type="ECO:0000313" key="2">
    <source>
        <dbReference type="EMBL" id="MPC80328.1"/>
    </source>
</evidence>
<comment type="caution">
    <text evidence="2">The sequence shown here is derived from an EMBL/GenBank/DDBJ whole genome shotgun (WGS) entry which is preliminary data.</text>
</comment>
<feature type="region of interest" description="Disordered" evidence="1">
    <location>
        <begin position="1"/>
        <end position="22"/>
    </location>
</feature>
<organism evidence="2 3">
    <name type="scientific">Portunus trituberculatus</name>
    <name type="common">Swimming crab</name>
    <name type="synonym">Neptunus trituberculatus</name>
    <dbReference type="NCBI Taxonomy" id="210409"/>
    <lineage>
        <taxon>Eukaryota</taxon>
        <taxon>Metazoa</taxon>
        <taxon>Ecdysozoa</taxon>
        <taxon>Arthropoda</taxon>
        <taxon>Crustacea</taxon>
        <taxon>Multicrustacea</taxon>
        <taxon>Malacostraca</taxon>
        <taxon>Eumalacostraca</taxon>
        <taxon>Eucarida</taxon>
        <taxon>Decapoda</taxon>
        <taxon>Pleocyemata</taxon>
        <taxon>Brachyura</taxon>
        <taxon>Eubrachyura</taxon>
        <taxon>Portunoidea</taxon>
        <taxon>Portunidae</taxon>
        <taxon>Portuninae</taxon>
        <taxon>Portunus</taxon>
    </lineage>
</organism>
<gene>
    <name evidence="2" type="ORF">E2C01_074906</name>
</gene>